<sequence length="440" mass="49886">MTSSSNAQSSAAENPRRSGRIQALSMDRGHVETAVVAEDQRQQNKEPKKPGNKSSAGRGTTQETIIADGNRARAIDLDHPRIAEWCLDQWVIIYPAYWAQTRYMNFKRAQEILDFIKPVNLTAPHANCLGLVFLLKGTDFAKLEVGLPNTEPEGPKDEDDQDIPITEAFLEDGSQEPISGWMREPRKYAQREPPAIYRKERVLKYPRFPEFDRIVKAAGKSIAKPIHKDFGTATAAYIKRLTEALRKPEAVQHCREIHEIITQVHEVNSTVAKLGRDDPSKATNAFRDRLSGYPPTGRCDGLYMLVDYRLFEDIREQDIRRHGKEVLGDEEIEDILRSLNCASSGKSRSSLERAKNGWKVLIRDDEDVPKEEERTDNGARAFRLPFFVVENKTDDEDKERVAENQRLEYCVSIVRALSALGSGDGWGRPCGKDIRRKGRL</sequence>
<keyword evidence="3" id="KW-1185">Reference proteome</keyword>
<dbReference type="EMBL" id="ML145181">
    <property type="protein sequence ID" value="TBU54802.1"/>
    <property type="molecule type" value="Genomic_DNA"/>
</dbReference>
<protein>
    <submittedName>
        <fullName evidence="2">Uncharacterized protein</fullName>
    </submittedName>
</protein>
<dbReference type="Proteomes" id="UP000292082">
    <property type="component" value="Unassembled WGS sequence"/>
</dbReference>
<evidence type="ECO:0000313" key="3">
    <source>
        <dbReference type="Proteomes" id="UP000292082"/>
    </source>
</evidence>
<evidence type="ECO:0000313" key="2">
    <source>
        <dbReference type="EMBL" id="TBU54802.1"/>
    </source>
</evidence>
<dbReference type="AlphaFoldDB" id="A0A4Q9PKY5"/>
<feature type="region of interest" description="Disordered" evidence="1">
    <location>
        <begin position="1"/>
        <end position="67"/>
    </location>
</feature>
<evidence type="ECO:0000256" key="1">
    <source>
        <dbReference type="SAM" id="MobiDB-lite"/>
    </source>
</evidence>
<feature type="compositionally biased region" description="Basic and acidic residues" evidence="1">
    <location>
        <begin position="38"/>
        <end position="49"/>
    </location>
</feature>
<organism evidence="2 3">
    <name type="scientific">Dichomitus squalens</name>
    <dbReference type="NCBI Taxonomy" id="114155"/>
    <lineage>
        <taxon>Eukaryota</taxon>
        <taxon>Fungi</taxon>
        <taxon>Dikarya</taxon>
        <taxon>Basidiomycota</taxon>
        <taxon>Agaricomycotina</taxon>
        <taxon>Agaricomycetes</taxon>
        <taxon>Polyporales</taxon>
        <taxon>Polyporaceae</taxon>
        <taxon>Dichomitus</taxon>
    </lineage>
</organism>
<name>A0A4Q9PKY5_9APHY</name>
<reference evidence="2 3" key="1">
    <citation type="submission" date="2019-01" db="EMBL/GenBank/DDBJ databases">
        <title>Draft genome sequences of three monokaryotic isolates of the white-rot basidiomycete fungus Dichomitus squalens.</title>
        <authorList>
            <consortium name="DOE Joint Genome Institute"/>
            <person name="Lopez S.C."/>
            <person name="Andreopoulos B."/>
            <person name="Pangilinan J."/>
            <person name="Lipzen A."/>
            <person name="Riley R."/>
            <person name="Ahrendt S."/>
            <person name="Ng V."/>
            <person name="Barry K."/>
            <person name="Daum C."/>
            <person name="Grigoriev I.V."/>
            <person name="Hilden K.S."/>
            <person name="Makela M.R."/>
            <person name="de Vries R.P."/>
        </authorList>
    </citation>
    <scope>NUCLEOTIDE SEQUENCE [LARGE SCALE GENOMIC DNA]</scope>
    <source>
        <strain evidence="2 3">CBS 464.89</strain>
    </source>
</reference>
<proteinExistence type="predicted"/>
<feature type="compositionally biased region" description="Polar residues" evidence="1">
    <location>
        <begin position="52"/>
        <end position="64"/>
    </location>
</feature>
<gene>
    <name evidence="2" type="ORF">BD310DRAFT_951218</name>
</gene>
<feature type="compositionally biased region" description="Low complexity" evidence="1">
    <location>
        <begin position="1"/>
        <end position="12"/>
    </location>
</feature>
<accession>A0A4Q9PKY5</accession>